<proteinExistence type="evidence at transcript level"/>
<dbReference type="AlphaFoldDB" id="Q95V87"/>
<feature type="transmembrane region" description="Helical" evidence="7">
    <location>
        <begin position="138"/>
        <end position="160"/>
    </location>
</feature>
<dbReference type="SUPFAM" id="SSF81338">
    <property type="entry name" value="Aquaporin-like"/>
    <property type="match status" value="1"/>
</dbReference>
<dbReference type="InterPro" id="IPR034294">
    <property type="entry name" value="Aquaporin_transptr"/>
</dbReference>
<evidence type="ECO:0000256" key="5">
    <source>
        <dbReference type="ARBA" id="ARBA00023136"/>
    </source>
</evidence>
<dbReference type="PANTHER" id="PTHR19139:SF199">
    <property type="entry name" value="MIP17260P"/>
    <property type="match status" value="1"/>
</dbReference>
<sequence>MGGFSEVLGINEFKTKRESIWKALLAEFVGNIILNYFGCASCMMIAPNVAKPNLVLIALSFGLSVLSLFRHWPYKWRTYNPAVTIAMLYQNISPLKAILYYVIVQCIGAIVGSGLLMASLPERYHDTKMGVTELSVPAGNGIIVEIMLGFILVFTVFGVVDINKHEVKPIAAFAIGVSVVIGHLATVDYTGSSMNPARTFGASVINNDWEDHWVYWVGPIIGGIIAGLLYKYVFAAPPTGPLKIIERYTAVVTDEKELQRLAGGKQDESMP</sequence>
<feature type="transmembrane region" description="Helical" evidence="7">
    <location>
        <begin position="52"/>
        <end position="69"/>
    </location>
</feature>
<dbReference type="InterPro" id="IPR000425">
    <property type="entry name" value="MIP"/>
</dbReference>
<evidence type="ECO:0000313" key="8">
    <source>
        <dbReference type="EMBL" id="AAL09065.1"/>
    </source>
</evidence>
<keyword evidence="6" id="KW-0813">Transport</keyword>
<evidence type="ECO:0000256" key="6">
    <source>
        <dbReference type="RuleBase" id="RU000477"/>
    </source>
</evidence>
<feature type="transmembrane region" description="Helical" evidence="7">
    <location>
        <begin position="213"/>
        <end position="233"/>
    </location>
</feature>
<dbReference type="InterPro" id="IPR023271">
    <property type="entry name" value="Aquaporin-like"/>
</dbReference>
<dbReference type="GO" id="GO:0015267">
    <property type="term" value="F:channel activity"/>
    <property type="evidence" value="ECO:0007669"/>
    <property type="project" value="InterPro"/>
</dbReference>
<accession>Q95V87</accession>
<feature type="transmembrane region" description="Helical" evidence="7">
    <location>
        <begin position="97"/>
        <end position="118"/>
    </location>
</feature>
<keyword evidence="5 7" id="KW-0472">Membrane</keyword>
<dbReference type="PANTHER" id="PTHR19139">
    <property type="entry name" value="AQUAPORIN TRANSPORTER"/>
    <property type="match status" value="1"/>
</dbReference>
<name>Q95V87_PYRRU</name>
<evidence type="ECO:0000256" key="3">
    <source>
        <dbReference type="ARBA" id="ARBA00022692"/>
    </source>
</evidence>
<reference evidence="8" key="1">
    <citation type="journal article" date="2001" name="Korean J. Entomology">
        <title>Molecular Cloning and Expression of a cDNA Encoding the Aquaporin Homolog from the Firefly, Pyrocoelia rufa.</title>
        <authorList>
            <person name="Lee K.S."/>
            <person name="Kim S.R."/>
            <person name="Lee S.M."/>
            <person name="Lee K.R."/>
            <person name="Sohn H.D."/>
            <person name="Jin B.R."/>
        </authorList>
    </citation>
    <scope>NUCLEOTIDE SEQUENCE</scope>
</reference>
<feature type="transmembrane region" description="Helical" evidence="7">
    <location>
        <begin position="167"/>
        <end position="186"/>
    </location>
</feature>
<dbReference type="PRINTS" id="PR00783">
    <property type="entry name" value="MINTRINSICP"/>
</dbReference>
<evidence type="ECO:0000256" key="2">
    <source>
        <dbReference type="ARBA" id="ARBA00006175"/>
    </source>
</evidence>
<protein>
    <submittedName>
        <fullName evidence="8">Aquaporin</fullName>
    </submittedName>
</protein>
<evidence type="ECO:0000256" key="1">
    <source>
        <dbReference type="ARBA" id="ARBA00004141"/>
    </source>
</evidence>
<feature type="transmembrane region" description="Helical" evidence="7">
    <location>
        <begin position="24"/>
        <end position="46"/>
    </location>
</feature>
<evidence type="ECO:0000256" key="4">
    <source>
        <dbReference type="ARBA" id="ARBA00022989"/>
    </source>
</evidence>
<dbReference type="EMBL" id="AF420308">
    <property type="protein sequence ID" value="AAL09065.1"/>
    <property type="molecule type" value="mRNA"/>
</dbReference>
<comment type="similarity">
    <text evidence="2 6">Belongs to the MIP/aquaporin (TC 1.A.8) family.</text>
</comment>
<dbReference type="GO" id="GO:0005886">
    <property type="term" value="C:plasma membrane"/>
    <property type="evidence" value="ECO:0007669"/>
    <property type="project" value="TreeGrafter"/>
</dbReference>
<dbReference type="Pfam" id="PF00230">
    <property type="entry name" value="MIP"/>
    <property type="match status" value="1"/>
</dbReference>
<evidence type="ECO:0000256" key="7">
    <source>
        <dbReference type="SAM" id="Phobius"/>
    </source>
</evidence>
<dbReference type="Gene3D" id="1.20.1080.10">
    <property type="entry name" value="Glycerol uptake facilitator protein"/>
    <property type="match status" value="1"/>
</dbReference>
<comment type="subcellular location">
    <subcellularLocation>
        <location evidence="1">Membrane</location>
        <topology evidence="1">Multi-pass membrane protein</topology>
    </subcellularLocation>
</comment>
<keyword evidence="3 6" id="KW-0812">Transmembrane</keyword>
<keyword evidence="4 7" id="KW-1133">Transmembrane helix</keyword>
<organism evidence="8">
    <name type="scientific">Pyrocoelia rufa</name>
    <name type="common">Firefly</name>
    <dbReference type="NCBI Taxonomy" id="71223"/>
    <lineage>
        <taxon>Eukaryota</taxon>
        <taxon>Metazoa</taxon>
        <taxon>Ecdysozoa</taxon>
        <taxon>Arthropoda</taxon>
        <taxon>Hexapoda</taxon>
        <taxon>Insecta</taxon>
        <taxon>Pterygota</taxon>
        <taxon>Neoptera</taxon>
        <taxon>Endopterygota</taxon>
        <taxon>Coleoptera</taxon>
        <taxon>Polyphaga</taxon>
        <taxon>Elateriformia</taxon>
        <taxon>Elateroidea</taxon>
        <taxon>Lampyridae</taxon>
        <taxon>Lampyrinae</taxon>
        <taxon>Pyrocoelia</taxon>
    </lineage>
</organism>